<accession>A0AA36CQC9</accession>
<reference evidence="3" key="1">
    <citation type="submission" date="2023-06" db="EMBL/GenBank/DDBJ databases">
        <authorList>
            <person name="Delattre M."/>
        </authorList>
    </citation>
    <scope>NUCLEOTIDE SEQUENCE</scope>
    <source>
        <strain evidence="3">AF72</strain>
    </source>
</reference>
<organism evidence="3 4">
    <name type="scientific">Mesorhabditis spiculigera</name>
    <dbReference type="NCBI Taxonomy" id="96644"/>
    <lineage>
        <taxon>Eukaryota</taxon>
        <taxon>Metazoa</taxon>
        <taxon>Ecdysozoa</taxon>
        <taxon>Nematoda</taxon>
        <taxon>Chromadorea</taxon>
        <taxon>Rhabditida</taxon>
        <taxon>Rhabditina</taxon>
        <taxon>Rhabditomorpha</taxon>
        <taxon>Rhabditoidea</taxon>
        <taxon>Rhabditidae</taxon>
        <taxon>Mesorhabditinae</taxon>
        <taxon>Mesorhabditis</taxon>
    </lineage>
</organism>
<name>A0AA36CQC9_9BILA</name>
<dbReference type="Proteomes" id="UP001177023">
    <property type="component" value="Unassembled WGS sequence"/>
</dbReference>
<evidence type="ECO:0000256" key="1">
    <source>
        <dbReference type="SAM" id="Phobius"/>
    </source>
</evidence>
<proteinExistence type="predicted"/>
<feature type="non-terminal residue" evidence="3">
    <location>
        <position position="1"/>
    </location>
</feature>
<evidence type="ECO:0000256" key="2">
    <source>
        <dbReference type="SAM" id="SignalP"/>
    </source>
</evidence>
<dbReference type="AlphaFoldDB" id="A0AA36CQC9"/>
<gene>
    <name evidence="3" type="ORF">MSPICULIGERA_LOCUS10671</name>
</gene>
<protein>
    <submittedName>
        <fullName evidence="3">Uncharacterized protein</fullName>
    </submittedName>
</protein>
<keyword evidence="1" id="KW-0812">Transmembrane</keyword>
<keyword evidence="2" id="KW-0732">Signal</keyword>
<comment type="caution">
    <text evidence="3">The sequence shown here is derived from an EMBL/GenBank/DDBJ whole genome shotgun (WGS) entry which is preliminary data.</text>
</comment>
<feature type="signal peptide" evidence="2">
    <location>
        <begin position="1"/>
        <end position="19"/>
    </location>
</feature>
<evidence type="ECO:0000313" key="4">
    <source>
        <dbReference type="Proteomes" id="UP001177023"/>
    </source>
</evidence>
<keyword evidence="4" id="KW-1185">Reference proteome</keyword>
<dbReference type="EMBL" id="CATQJA010002595">
    <property type="protein sequence ID" value="CAJ0572282.1"/>
    <property type="molecule type" value="Genomic_DNA"/>
</dbReference>
<sequence>MWVLFAGLLPLAFLPLLGADETVKIDKSWEPDVKALKQGLKDLGHGLETTKVTLVLIMAVYAVFLLALLVAVFYLVIRIRSLQRQVNNKMPASQEASSRVFDVGTSNRDPTIDYAAKEVSAVADDFDNHAKTDRALPPSLRPLS</sequence>
<keyword evidence="1" id="KW-0472">Membrane</keyword>
<feature type="chain" id="PRO_5041346770" evidence="2">
    <location>
        <begin position="20"/>
        <end position="144"/>
    </location>
</feature>
<keyword evidence="1" id="KW-1133">Transmembrane helix</keyword>
<evidence type="ECO:0000313" key="3">
    <source>
        <dbReference type="EMBL" id="CAJ0572282.1"/>
    </source>
</evidence>
<feature type="transmembrane region" description="Helical" evidence="1">
    <location>
        <begin position="52"/>
        <end position="77"/>
    </location>
</feature>